<dbReference type="EMBL" id="AOIM01000014">
    <property type="protein sequence ID" value="ELY93365.1"/>
    <property type="molecule type" value="Genomic_DNA"/>
</dbReference>
<proteinExistence type="predicted"/>
<reference evidence="2 3" key="1">
    <citation type="journal article" date="2014" name="PLoS Genet.">
        <title>Phylogenetically driven sequencing of extremely halophilic archaea reveals strategies for static and dynamic osmo-response.</title>
        <authorList>
            <person name="Becker E.A."/>
            <person name="Seitzer P.M."/>
            <person name="Tritt A."/>
            <person name="Larsen D."/>
            <person name="Krusor M."/>
            <person name="Yao A.I."/>
            <person name="Wu D."/>
            <person name="Madern D."/>
            <person name="Eisen J.A."/>
            <person name="Darling A.E."/>
            <person name="Facciotti M.T."/>
        </authorList>
    </citation>
    <scope>NUCLEOTIDE SEQUENCE [LARGE SCALE GENOMIC DNA]</scope>
    <source>
        <strain evidence="2 3">JCM 10989</strain>
    </source>
</reference>
<protein>
    <recommendedName>
        <fullName evidence="1">Halobacterial output domain-containing protein</fullName>
    </recommendedName>
</protein>
<dbReference type="AlphaFoldDB" id="M0A3M3"/>
<evidence type="ECO:0000313" key="2">
    <source>
        <dbReference type="EMBL" id="ELY93365.1"/>
    </source>
</evidence>
<keyword evidence="3" id="KW-1185">Reference proteome</keyword>
<dbReference type="Pfam" id="PF18545">
    <property type="entry name" value="HalOD1"/>
    <property type="match status" value="1"/>
</dbReference>
<feature type="domain" description="Halobacterial output" evidence="1">
    <location>
        <begin position="4"/>
        <end position="65"/>
    </location>
</feature>
<evidence type="ECO:0000313" key="3">
    <source>
        <dbReference type="Proteomes" id="UP000011519"/>
    </source>
</evidence>
<dbReference type="Proteomes" id="UP000011519">
    <property type="component" value="Unassembled WGS sequence"/>
</dbReference>
<dbReference type="InterPro" id="IPR040624">
    <property type="entry name" value="HalOD1"/>
</dbReference>
<accession>M0A3M3</accession>
<name>M0A3M3_9EURY</name>
<evidence type="ECO:0000259" key="1">
    <source>
        <dbReference type="Pfam" id="PF18545"/>
    </source>
</evidence>
<organism evidence="2 3">
    <name type="scientific">Natrialba hulunbeirensis JCM 10989</name>
    <dbReference type="NCBI Taxonomy" id="1227493"/>
    <lineage>
        <taxon>Archaea</taxon>
        <taxon>Methanobacteriati</taxon>
        <taxon>Methanobacteriota</taxon>
        <taxon>Stenosarchaea group</taxon>
        <taxon>Halobacteria</taxon>
        <taxon>Halobacteriales</taxon>
        <taxon>Natrialbaceae</taxon>
        <taxon>Natrialba</taxon>
    </lineage>
</organism>
<gene>
    <name evidence="2" type="ORF">C483_05348</name>
</gene>
<comment type="caution">
    <text evidence="2">The sequence shown here is derived from an EMBL/GenBank/DDBJ whole genome shotgun (WGS) entry which is preliminary data.</text>
</comment>
<sequence>METKLLFSILEEIGEKETRNIADLPPLSDSIDVDALTRLAESKGIAVKFEYCGYEILVEDREVTVL</sequence>